<organism evidence="2">
    <name type="scientific">uncultured Rubrobacteraceae bacterium</name>
    <dbReference type="NCBI Taxonomy" id="349277"/>
    <lineage>
        <taxon>Bacteria</taxon>
        <taxon>Bacillati</taxon>
        <taxon>Actinomycetota</taxon>
        <taxon>Rubrobacteria</taxon>
        <taxon>Rubrobacterales</taxon>
        <taxon>Rubrobacteraceae</taxon>
        <taxon>environmental samples</taxon>
    </lineage>
</organism>
<reference evidence="2" key="1">
    <citation type="submission" date="2020-02" db="EMBL/GenBank/DDBJ databases">
        <authorList>
            <person name="Meier V. D."/>
        </authorList>
    </citation>
    <scope>NUCLEOTIDE SEQUENCE</scope>
    <source>
        <strain evidence="2">AVDCRST_MAG37</strain>
    </source>
</reference>
<feature type="transmembrane region" description="Helical" evidence="1">
    <location>
        <begin position="73"/>
        <end position="92"/>
    </location>
</feature>
<protein>
    <submittedName>
        <fullName evidence="2">Uncharacterized protein</fullName>
    </submittedName>
</protein>
<feature type="transmembrane region" description="Helical" evidence="1">
    <location>
        <begin position="44"/>
        <end position="61"/>
    </location>
</feature>
<proteinExistence type="predicted"/>
<name>A0A6J4QL55_9ACTN</name>
<evidence type="ECO:0000256" key="1">
    <source>
        <dbReference type="SAM" id="Phobius"/>
    </source>
</evidence>
<dbReference type="EMBL" id="CADCVD010000054">
    <property type="protein sequence ID" value="CAA9440520.1"/>
    <property type="molecule type" value="Genomic_DNA"/>
</dbReference>
<sequence>METLLGFTIEALRLIPLILAFYIPALMGVALIRERGEGYRFKAALVFLAGFGGIVTLQLLLRSVSTLQILETIGLSLVQIAVALLCAGLTVYKLAD</sequence>
<dbReference type="AlphaFoldDB" id="A0A6J4QL55"/>
<evidence type="ECO:0000313" key="2">
    <source>
        <dbReference type="EMBL" id="CAA9440520.1"/>
    </source>
</evidence>
<gene>
    <name evidence="2" type="ORF">AVDCRST_MAG37-1263</name>
</gene>
<keyword evidence="1" id="KW-0472">Membrane</keyword>
<accession>A0A6J4QL55</accession>
<feature type="transmembrane region" description="Helical" evidence="1">
    <location>
        <begin position="12"/>
        <end position="32"/>
    </location>
</feature>
<keyword evidence="1" id="KW-1133">Transmembrane helix</keyword>
<keyword evidence="1" id="KW-0812">Transmembrane</keyword>